<evidence type="ECO:0000256" key="1">
    <source>
        <dbReference type="SAM" id="Phobius"/>
    </source>
</evidence>
<evidence type="ECO:0008006" key="4">
    <source>
        <dbReference type="Google" id="ProtNLM"/>
    </source>
</evidence>
<evidence type="ECO:0000313" key="3">
    <source>
        <dbReference type="Proteomes" id="UP000180175"/>
    </source>
</evidence>
<keyword evidence="1" id="KW-1133">Transmembrane helix</keyword>
<keyword evidence="3" id="KW-1185">Reference proteome</keyword>
<accession>A0A7S7LC64</accession>
<proteinExistence type="predicted"/>
<reference evidence="2 3" key="2">
    <citation type="journal article" date="2019" name="Int. J. Syst. Evol. Microbiol.">
        <title>Anaerobacillus isosaccharinicus sp. nov., an alkaliphilic bacterium which degrades isosaccharinic acid.</title>
        <authorList>
            <person name="Bassil N.M."/>
            <person name="Lloyd J.R."/>
        </authorList>
    </citation>
    <scope>NUCLEOTIDE SEQUENCE [LARGE SCALE GENOMIC DNA]</scope>
    <source>
        <strain evidence="2 3">NB2006</strain>
    </source>
</reference>
<dbReference type="AlphaFoldDB" id="A0A7S7LC64"/>
<reference evidence="2 3" key="1">
    <citation type="journal article" date="2017" name="Genome Announc.">
        <title>Draft Genome Sequences of Four Alkaliphilic Bacteria Belonging to the Anaerobacillus Genus.</title>
        <authorList>
            <person name="Bassil N.M."/>
            <person name="Lloyd J.R."/>
        </authorList>
    </citation>
    <scope>NUCLEOTIDE SEQUENCE [LARGE SCALE GENOMIC DNA]</scope>
    <source>
        <strain evidence="2 3">NB2006</strain>
    </source>
</reference>
<dbReference type="RefSeq" id="WP_182081185.1">
    <property type="nucleotide sequence ID" value="NZ_CP063356.2"/>
</dbReference>
<organism evidence="2 3">
    <name type="scientific">Anaerobacillus isosaccharinicus</name>
    <dbReference type="NCBI Taxonomy" id="1532552"/>
    <lineage>
        <taxon>Bacteria</taxon>
        <taxon>Bacillati</taxon>
        <taxon>Bacillota</taxon>
        <taxon>Bacilli</taxon>
        <taxon>Bacillales</taxon>
        <taxon>Bacillaceae</taxon>
        <taxon>Anaerobacillus</taxon>
    </lineage>
</organism>
<dbReference type="KEGG" id="aia:AWH56_012070"/>
<name>A0A7S7LC64_9BACI</name>
<feature type="transmembrane region" description="Helical" evidence="1">
    <location>
        <begin position="81"/>
        <end position="103"/>
    </location>
</feature>
<keyword evidence="1" id="KW-0472">Membrane</keyword>
<dbReference type="Proteomes" id="UP000180175">
    <property type="component" value="Chromosome"/>
</dbReference>
<feature type="transmembrane region" description="Helical" evidence="1">
    <location>
        <begin position="123"/>
        <end position="142"/>
    </location>
</feature>
<gene>
    <name evidence="2" type="ORF">AWH56_012070</name>
</gene>
<feature type="transmembrane region" description="Helical" evidence="1">
    <location>
        <begin position="40"/>
        <end position="69"/>
    </location>
</feature>
<dbReference type="EMBL" id="CP063356">
    <property type="protein sequence ID" value="QOY38201.1"/>
    <property type="molecule type" value="Genomic_DNA"/>
</dbReference>
<evidence type="ECO:0000313" key="2">
    <source>
        <dbReference type="EMBL" id="QOY38201.1"/>
    </source>
</evidence>
<protein>
    <recommendedName>
        <fullName evidence="4">TRAP C4-dicarboxylate transport system permease DctM subunit domain-containing protein</fullName>
    </recommendedName>
</protein>
<sequence length="144" mass="15392">MSNEIMLFTSAGLLRHAIQGTSLANNLSYLLINIAEESIFLFAFSVLTIILIVTFIGIHQIAVITALAMQLNLAELGRSTLALAILLLLSWAISSALSPFTGLNLVVSRLSGLSGVQVGLRANGLYLLILSTIGIGFFMLIARM</sequence>
<keyword evidence="1" id="KW-0812">Transmembrane</keyword>